<feature type="region of interest" description="Disordered" evidence="1">
    <location>
        <begin position="52"/>
        <end position="73"/>
    </location>
</feature>
<feature type="compositionally biased region" description="Polar residues" evidence="1">
    <location>
        <begin position="52"/>
        <end position="62"/>
    </location>
</feature>
<evidence type="ECO:0000256" key="1">
    <source>
        <dbReference type="SAM" id="MobiDB-lite"/>
    </source>
</evidence>
<comment type="caution">
    <text evidence="2">The sequence shown here is derived from an EMBL/GenBank/DDBJ whole genome shotgun (WGS) entry which is preliminary data.</text>
</comment>
<protein>
    <submittedName>
        <fullName evidence="2">Uncharacterized protein</fullName>
    </submittedName>
</protein>
<accession>A0A9X0CWK3</accession>
<name>A0A9X0CWK3_9CNID</name>
<reference evidence="2" key="1">
    <citation type="submission" date="2023-01" db="EMBL/GenBank/DDBJ databases">
        <title>Genome assembly of the deep-sea coral Lophelia pertusa.</title>
        <authorList>
            <person name="Herrera S."/>
            <person name="Cordes E."/>
        </authorList>
    </citation>
    <scope>NUCLEOTIDE SEQUENCE</scope>
    <source>
        <strain evidence="2">USNM1676648</strain>
        <tissue evidence="2">Polyp</tissue>
    </source>
</reference>
<dbReference type="AlphaFoldDB" id="A0A9X0CWK3"/>
<evidence type="ECO:0000313" key="2">
    <source>
        <dbReference type="EMBL" id="KAJ7378195.1"/>
    </source>
</evidence>
<proteinExistence type="predicted"/>
<evidence type="ECO:0000313" key="3">
    <source>
        <dbReference type="Proteomes" id="UP001163046"/>
    </source>
</evidence>
<keyword evidence="3" id="KW-1185">Reference proteome</keyword>
<dbReference type="EMBL" id="MU826368">
    <property type="protein sequence ID" value="KAJ7378195.1"/>
    <property type="molecule type" value="Genomic_DNA"/>
</dbReference>
<dbReference type="Proteomes" id="UP001163046">
    <property type="component" value="Unassembled WGS sequence"/>
</dbReference>
<sequence>MDQLRGRSDRELGETSAKATGEDADLLIQIKDKKQELDDLIKKLEKSRNQKSVIDLTTTSNDGESDNTTEKIQLPQCSSESVDVIKTSEKELEYSNVEEPDCLVIGDQLMDKKKLWIQCVSVKVNLKLVQ</sequence>
<gene>
    <name evidence="2" type="ORF">OS493_024142</name>
</gene>
<organism evidence="2 3">
    <name type="scientific">Desmophyllum pertusum</name>
    <dbReference type="NCBI Taxonomy" id="174260"/>
    <lineage>
        <taxon>Eukaryota</taxon>
        <taxon>Metazoa</taxon>
        <taxon>Cnidaria</taxon>
        <taxon>Anthozoa</taxon>
        <taxon>Hexacorallia</taxon>
        <taxon>Scleractinia</taxon>
        <taxon>Caryophylliina</taxon>
        <taxon>Caryophylliidae</taxon>
        <taxon>Desmophyllum</taxon>
    </lineage>
</organism>